<feature type="signal peptide" evidence="1">
    <location>
        <begin position="1"/>
        <end position="29"/>
    </location>
</feature>
<dbReference type="RefSeq" id="WP_116390960.1">
    <property type="nucleotide sequence ID" value="NZ_QUQO01000001.1"/>
</dbReference>
<evidence type="ECO:0000313" key="5">
    <source>
        <dbReference type="Proteomes" id="UP000264589"/>
    </source>
</evidence>
<dbReference type="Proteomes" id="UP000264589">
    <property type="component" value="Unassembled WGS sequence"/>
</dbReference>
<keyword evidence="1" id="KW-0732">Signal</keyword>
<accession>A0A371RFV1</accession>
<dbReference type="Gene3D" id="3.40.30.10">
    <property type="entry name" value="Glutaredoxin"/>
    <property type="match status" value="1"/>
</dbReference>
<evidence type="ECO:0000259" key="2">
    <source>
        <dbReference type="Pfam" id="PF13462"/>
    </source>
</evidence>
<dbReference type="EMBL" id="QUQO01000001">
    <property type="protein sequence ID" value="RFB04331.1"/>
    <property type="molecule type" value="Genomic_DNA"/>
</dbReference>
<evidence type="ECO:0000313" key="4">
    <source>
        <dbReference type="EMBL" id="RFB04331.1"/>
    </source>
</evidence>
<name>A0A371RFV1_9PROT</name>
<dbReference type="InterPro" id="IPR036249">
    <property type="entry name" value="Thioredoxin-like_sf"/>
</dbReference>
<dbReference type="SUPFAM" id="SSF52833">
    <property type="entry name" value="Thioredoxin-like"/>
    <property type="match status" value="1"/>
</dbReference>
<proteinExistence type="predicted"/>
<feature type="chain" id="PRO_5017042561" description="DsbA family protein" evidence="1">
    <location>
        <begin position="30"/>
        <end position="263"/>
    </location>
</feature>
<dbReference type="InterPro" id="IPR041205">
    <property type="entry name" value="ScsC_N"/>
</dbReference>
<evidence type="ECO:0000256" key="1">
    <source>
        <dbReference type="SAM" id="SignalP"/>
    </source>
</evidence>
<dbReference type="AlphaFoldDB" id="A0A371RFV1"/>
<feature type="domain" description="Copper resistance protein ScsC N-terminal" evidence="3">
    <location>
        <begin position="35"/>
        <end position="66"/>
    </location>
</feature>
<organism evidence="4 5">
    <name type="scientific">Parvularcula marina</name>
    <dbReference type="NCBI Taxonomy" id="2292771"/>
    <lineage>
        <taxon>Bacteria</taxon>
        <taxon>Pseudomonadati</taxon>
        <taxon>Pseudomonadota</taxon>
        <taxon>Alphaproteobacteria</taxon>
        <taxon>Parvularculales</taxon>
        <taxon>Parvularculaceae</taxon>
        <taxon>Parvularcula</taxon>
    </lineage>
</organism>
<dbReference type="InParanoid" id="A0A371RFV1"/>
<evidence type="ECO:0000259" key="3">
    <source>
        <dbReference type="Pfam" id="PF18312"/>
    </source>
</evidence>
<dbReference type="OrthoDB" id="9780147at2"/>
<dbReference type="Pfam" id="PF18312">
    <property type="entry name" value="ScsC_N"/>
    <property type="match status" value="1"/>
</dbReference>
<dbReference type="Pfam" id="PF13462">
    <property type="entry name" value="Thioredoxin_4"/>
    <property type="match status" value="1"/>
</dbReference>
<reference evidence="4 5" key="1">
    <citation type="submission" date="2018-08" db="EMBL/GenBank/DDBJ databases">
        <title>Parvularcula sp. SM1705, isolated from surface water of the South Sea China.</title>
        <authorList>
            <person name="Sun L."/>
        </authorList>
    </citation>
    <scope>NUCLEOTIDE SEQUENCE [LARGE SCALE GENOMIC DNA]</scope>
    <source>
        <strain evidence="4 5">SM1705</strain>
    </source>
</reference>
<dbReference type="InterPro" id="IPR012336">
    <property type="entry name" value="Thioredoxin-like_fold"/>
</dbReference>
<evidence type="ECO:0008006" key="6">
    <source>
        <dbReference type="Google" id="ProtNLM"/>
    </source>
</evidence>
<feature type="domain" description="Thioredoxin-like fold" evidence="2">
    <location>
        <begin position="98"/>
        <end position="231"/>
    </location>
</feature>
<gene>
    <name evidence="4" type="ORF">DX908_02950</name>
</gene>
<protein>
    <recommendedName>
        <fullName evidence="6">DsbA family protein</fullName>
    </recommendedName>
</protein>
<keyword evidence="5" id="KW-1185">Reference proteome</keyword>
<sequence length="263" mass="28345">MSGRTLPLAVAALMGIAALGDIATSPSLAATQKSEAEIEEIVRNYLLENPEVIFESVQRYREKQEALEAAAAAETARGYLPELRSNPAGQVVPAPSGDAEIVVVEFFDYNCSACRFAADFVFELQEDDPNIELVFQELPVTNRLSRGPSLLALSVADTDGYVGFHRAMMKHDSLIDQDVAASIAKDLGLPQAAIRSAMQEGDFQASLHERLDASMDLADELGIGATPAFIVASADGEYVRVFEGFYGPNVIEMIAEAKNASRK</sequence>
<comment type="caution">
    <text evidence="4">The sequence shown here is derived from an EMBL/GenBank/DDBJ whole genome shotgun (WGS) entry which is preliminary data.</text>
</comment>